<gene>
    <name evidence="10" type="primary">OCT2</name>
    <name evidence="10" type="ORF">AXF42_Ash019417</name>
</gene>
<dbReference type="InterPro" id="IPR036259">
    <property type="entry name" value="MFS_trans_sf"/>
</dbReference>
<accession>A0A2I0B4W0</accession>
<dbReference type="InterPro" id="IPR011701">
    <property type="entry name" value="MFS"/>
</dbReference>
<dbReference type="Pfam" id="PF07690">
    <property type="entry name" value="MFS_1"/>
    <property type="match status" value="1"/>
</dbReference>
<evidence type="ECO:0000256" key="5">
    <source>
        <dbReference type="ARBA" id="ARBA00022989"/>
    </source>
</evidence>
<evidence type="ECO:0000313" key="11">
    <source>
        <dbReference type="Proteomes" id="UP000236161"/>
    </source>
</evidence>
<evidence type="ECO:0000256" key="1">
    <source>
        <dbReference type="ARBA" id="ARBA00004141"/>
    </source>
</evidence>
<evidence type="ECO:0000256" key="6">
    <source>
        <dbReference type="ARBA" id="ARBA00023136"/>
    </source>
</evidence>
<dbReference type="AlphaFoldDB" id="A0A2I0B4W0"/>
<dbReference type="GO" id="GO:0006817">
    <property type="term" value="P:phosphate ion transport"/>
    <property type="evidence" value="ECO:0007669"/>
    <property type="project" value="UniProtKB-KW"/>
</dbReference>
<comment type="similarity">
    <text evidence="7">Belongs to the major facilitator superfamily. Phosphate:H(+) symporter (TC 2.A.1.9) family.</text>
</comment>
<keyword evidence="2" id="KW-0813">Transport</keyword>
<dbReference type="SUPFAM" id="SSF103473">
    <property type="entry name" value="MFS general substrate transporter"/>
    <property type="match status" value="1"/>
</dbReference>
<feature type="domain" description="Major facilitator superfamily (MFS) profile" evidence="9">
    <location>
        <begin position="49"/>
        <end position="479"/>
    </location>
</feature>
<keyword evidence="5 8" id="KW-1133">Transmembrane helix</keyword>
<dbReference type="GO" id="GO:0015293">
    <property type="term" value="F:symporter activity"/>
    <property type="evidence" value="ECO:0007669"/>
    <property type="project" value="UniProtKB-KW"/>
</dbReference>
<keyword evidence="4" id="KW-0769">Symport</keyword>
<proteinExistence type="inferred from homology"/>
<protein>
    <submittedName>
        <fullName evidence="10">Organic cation/carnitine transporter 2</fullName>
    </submittedName>
</protein>
<name>A0A2I0B4W0_9ASPA</name>
<feature type="transmembrane region" description="Helical" evidence="8">
    <location>
        <begin position="428"/>
        <end position="448"/>
    </location>
</feature>
<reference evidence="10 11" key="1">
    <citation type="journal article" date="2017" name="Nature">
        <title>The Apostasia genome and the evolution of orchids.</title>
        <authorList>
            <person name="Zhang G.Q."/>
            <person name="Liu K.W."/>
            <person name="Li Z."/>
            <person name="Lohaus R."/>
            <person name="Hsiao Y.Y."/>
            <person name="Niu S.C."/>
            <person name="Wang J.Y."/>
            <person name="Lin Y.C."/>
            <person name="Xu Q."/>
            <person name="Chen L.J."/>
            <person name="Yoshida K."/>
            <person name="Fujiwara S."/>
            <person name="Wang Z.W."/>
            <person name="Zhang Y.Q."/>
            <person name="Mitsuda N."/>
            <person name="Wang M."/>
            <person name="Liu G.H."/>
            <person name="Pecoraro L."/>
            <person name="Huang H.X."/>
            <person name="Xiao X.J."/>
            <person name="Lin M."/>
            <person name="Wu X.Y."/>
            <person name="Wu W.L."/>
            <person name="Chen Y.Y."/>
            <person name="Chang S.B."/>
            <person name="Sakamoto S."/>
            <person name="Ohme-Takagi M."/>
            <person name="Yagi M."/>
            <person name="Zeng S.J."/>
            <person name="Shen C.Y."/>
            <person name="Yeh C.M."/>
            <person name="Luo Y.B."/>
            <person name="Tsai W.C."/>
            <person name="Van de Peer Y."/>
            <person name="Liu Z.J."/>
        </authorList>
    </citation>
    <scope>NUCLEOTIDE SEQUENCE [LARGE SCALE GENOMIC DNA]</scope>
    <source>
        <strain evidence="11">cv. Shenzhen</strain>
        <tissue evidence="10">Stem</tissue>
    </source>
</reference>
<feature type="transmembrane region" description="Helical" evidence="8">
    <location>
        <begin position="454"/>
        <end position="474"/>
    </location>
</feature>
<evidence type="ECO:0000256" key="2">
    <source>
        <dbReference type="ARBA" id="ARBA00022592"/>
    </source>
</evidence>
<dbReference type="InterPro" id="IPR020846">
    <property type="entry name" value="MFS_dom"/>
</dbReference>
<dbReference type="Gene3D" id="1.20.1250.20">
    <property type="entry name" value="MFS general substrate transporter like domains"/>
    <property type="match status" value="2"/>
</dbReference>
<feature type="transmembrane region" description="Helical" evidence="8">
    <location>
        <begin position="131"/>
        <end position="152"/>
    </location>
</feature>
<evidence type="ECO:0000256" key="3">
    <source>
        <dbReference type="ARBA" id="ARBA00022692"/>
    </source>
</evidence>
<dbReference type="PANTHER" id="PTHR24064">
    <property type="entry name" value="SOLUTE CARRIER FAMILY 22 MEMBER"/>
    <property type="match status" value="1"/>
</dbReference>
<sequence>MANIVSRARNCTMADTPLLLPPHDSGAAGVISIDDAADTNSVAAVGDDHLLPAALAAFAWVFDAQQTFISVFADAMPPWGCTSPSCSTFVAGAGASTASSPCNLPAGSWSWSLPTHSSTVSEWSIECAPPALLGLPSSSYFAGCLAGGFLLATLADTRLGRKNMLVLSSLVMSLSAAATALSPSLLVYSALRFVCGFGRATVGTSALVLSTELVGRRWRDRISILSFLCFTLGFLSLPAIAYAGRGASWRTLYLSTSLPSFLYTVVIFFFMKESPRWLLVSGGGAAAGDIFSAARTLWENRWAFRRLAATMTVSFGVGMVYYGMPLNLGNLSSDLYLSVVINAVAELPSSLLVFFLLSIMNRRSSTLAFTAAGGVLSLACAAMAAGGGGGWPETAAEVAAFFSACTAFSIVLIYSIELFPTCVRNSAIAMVRQALVAGGVVAPAVVALGRRRRFVSFGVFGLAILCCGLFAVCLPETRGSGISDTMEEEEFKEISPENTRRRLID</sequence>
<dbReference type="PROSITE" id="PS50850">
    <property type="entry name" value="MFS"/>
    <property type="match status" value="1"/>
</dbReference>
<keyword evidence="2" id="KW-0592">Phosphate transport</keyword>
<feature type="transmembrane region" description="Helical" evidence="8">
    <location>
        <begin position="366"/>
        <end position="386"/>
    </location>
</feature>
<evidence type="ECO:0000256" key="7">
    <source>
        <dbReference type="ARBA" id="ARBA00044504"/>
    </source>
</evidence>
<evidence type="ECO:0000256" key="4">
    <source>
        <dbReference type="ARBA" id="ARBA00022847"/>
    </source>
</evidence>
<feature type="transmembrane region" description="Helical" evidence="8">
    <location>
        <begin position="164"/>
        <end position="184"/>
    </location>
</feature>
<feature type="transmembrane region" description="Helical" evidence="8">
    <location>
        <begin position="336"/>
        <end position="359"/>
    </location>
</feature>
<keyword evidence="6 8" id="KW-0472">Membrane</keyword>
<dbReference type="EMBL" id="KZ451913">
    <property type="protein sequence ID" value="PKA62834.1"/>
    <property type="molecule type" value="Genomic_DNA"/>
</dbReference>
<evidence type="ECO:0000313" key="10">
    <source>
        <dbReference type="EMBL" id="PKA62834.1"/>
    </source>
</evidence>
<evidence type="ECO:0000259" key="9">
    <source>
        <dbReference type="PROSITE" id="PS50850"/>
    </source>
</evidence>
<comment type="subcellular location">
    <subcellularLocation>
        <location evidence="1">Membrane</location>
        <topology evidence="1">Multi-pass membrane protein</topology>
    </subcellularLocation>
</comment>
<feature type="transmembrane region" description="Helical" evidence="8">
    <location>
        <begin position="398"/>
        <end position="416"/>
    </location>
</feature>
<organism evidence="10 11">
    <name type="scientific">Apostasia shenzhenica</name>
    <dbReference type="NCBI Taxonomy" id="1088818"/>
    <lineage>
        <taxon>Eukaryota</taxon>
        <taxon>Viridiplantae</taxon>
        <taxon>Streptophyta</taxon>
        <taxon>Embryophyta</taxon>
        <taxon>Tracheophyta</taxon>
        <taxon>Spermatophyta</taxon>
        <taxon>Magnoliopsida</taxon>
        <taxon>Liliopsida</taxon>
        <taxon>Asparagales</taxon>
        <taxon>Orchidaceae</taxon>
        <taxon>Apostasioideae</taxon>
        <taxon>Apostasia</taxon>
    </lineage>
</organism>
<feature type="transmembrane region" description="Helical" evidence="8">
    <location>
        <begin position="307"/>
        <end position="324"/>
    </location>
</feature>
<dbReference type="OrthoDB" id="5296287at2759"/>
<keyword evidence="3 8" id="KW-0812">Transmembrane</keyword>
<feature type="transmembrane region" description="Helical" evidence="8">
    <location>
        <begin position="252"/>
        <end position="271"/>
    </location>
</feature>
<dbReference type="Proteomes" id="UP000236161">
    <property type="component" value="Unassembled WGS sequence"/>
</dbReference>
<keyword evidence="11" id="KW-1185">Reference proteome</keyword>
<evidence type="ECO:0000256" key="8">
    <source>
        <dbReference type="SAM" id="Phobius"/>
    </source>
</evidence>
<dbReference type="GO" id="GO:0016020">
    <property type="term" value="C:membrane"/>
    <property type="evidence" value="ECO:0007669"/>
    <property type="project" value="UniProtKB-SubCell"/>
</dbReference>
<dbReference type="STRING" id="1088818.A0A2I0B4W0"/>
<feature type="transmembrane region" description="Helical" evidence="8">
    <location>
        <begin position="222"/>
        <end position="240"/>
    </location>
</feature>